<proteinExistence type="predicted"/>
<reference evidence="4 5" key="1">
    <citation type="submission" date="2023-11" db="EMBL/GenBank/DDBJ databases">
        <title>Draft genome sequence of Microbacterium arthrosphaerae JCM 30492.</title>
        <authorList>
            <person name="Zhang G."/>
            <person name="Ding Y."/>
        </authorList>
    </citation>
    <scope>NUCLEOTIDE SEQUENCE [LARGE SCALE GENOMIC DNA]</scope>
    <source>
        <strain evidence="4 5">JCM 30492</strain>
    </source>
</reference>
<feature type="signal peptide" evidence="2">
    <location>
        <begin position="1"/>
        <end position="25"/>
    </location>
</feature>
<evidence type="ECO:0000259" key="3">
    <source>
        <dbReference type="PROSITE" id="PS51662"/>
    </source>
</evidence>
<dbReference type="Pfam" id="PF02333">
    <property type="entry name" value="Phytase"/>
    <property type="match status" value="2"/>
</dbReference>
<dbReference type="PROSITE" id="PS51662">
    <property type="entry name" value="BP_PHYTASE"/>
    <property type="match status" value="1"/>
</dbReference>
<evidence type="ECO:0000256" key="1">
    <source>
        <dbReference type="SAM" id="MobiDB-lite"/>
    </source>
</evidence>
<dbReference type="InterPro" id="IPR003431">
    <property type="entry name" value="B-propeller_Phytase"/>
</dbReference>
<accession>A0ABU4H3W9</accession>
<evidence type="ECO:0000313" key="5">
    <source>
        <dbReference type="Proteomes" id="UP001283109"/>
    </source>
</evidence>
<organism evidence="4 5">
    <name type="scientific">Microbacterium arthrosphaerae</name>
    <dbReference type="NCBI Taxonomy" id="792652"/>
    <lineage>
        <taxon>Bacteria</taxon>
        <taxon>Bacillati</taxon>
        <taxon>Actinomycetota</taxon>
        <taxon>Actinomycetes</taxon>
        <taxon>Micrococcales</taxon>
        <taxon>Microbacteriaceae</taxon>
        <taxon>Microbacterium</taxon>
    </lineage>
</organism>
<feature type="domain" description="BPP" evidence="3">
    <location>
        <begin position="27"/>
        <end position="431"/>
    </location>
</feature>
<sequence length="446" mass="46731">MSPRLLLAAPLAAVLAVSVPLTASARPSHEPRPPAVVTTGVETPVLYDDEAGGNASGDDPAIWVDPDDSRDSIVIATAKEGGLRVYDLDGVELQALTAEPAPRADGADGRYNNVDIAYGLDLGDGLVDVAVVSDRYNDQLRFFAIDGAGAAASVPLREVTAPELPFLFSADRAEVDDEQTAYGVAVWQPAGEAPVAVVTREGTTTIATVSLTTGDGRVGYSDTATLDFPASFPLPDGTTWTPCDEPGVLPQLEGLSVDQRTGVLYAGQEDVGLWRLQLPIGSGEPRLIDRVRDFGIHDVYDPESEECTPADPQAAGSGGSALTADAEGVDVYYGPGATGYVIVSSQGDDTYAVYRTQGRNDLVGTFRVAGVDGVDDVNGSDGLAVTNRAVGAYREGLLVTHDEPDTGAEVDDERDATNFSYVSWADVADALGLKVDTKPGNDPRFR</sequence>
<dbReference type="SUPFAM" id="SSF50956">
    <property type="entry name" value="Thermostable phytase (3-phytase)"/>
    <property type="match status" value="1"/>
</dbReference>
<evidence type="ECO:0000313" key="4">
    <source>
        <dbReference type="EMBL" id="MDW4574032.1"/>
    </source>
</evidence>
<name>A0ABU4H3W9_9MICO</name>
<dbReference type="RefSeq" id="WP_318354535.1">
    <property type="nucleotide sequence ID" value="NZ_JAWQEV010000005.1"/>
</dbReference>
<keyword evidence="2" id="KW-0732">Signal</keyword>
<gene>
    <name evidence="4" type="ORF">R8Z58_14725</name>
</gene>
<keyword evidence="5" id="KW-1185">Reference proteome</keyword>
<dbReference type="Proteomes" id="UP001283109">
    <property type="component" value="Unassembled WGS sequence"/>
</dbReference>
<protein>
    <submittedName>
        <fullName evidence="4">Phytase</fullName>
    </submittedName>
</protein>
<dbReference type="EMBL" id="JAWQEV010000005">
    <property type="protein sequence ID" value="MDW4574032.1"/>
    <property type="molecule type" value="Genomic_DNA"/>
</dbReference>
<dbReference type="Gene3D" id="2.120.10.30">
    <property type="entry name" value="TolB, C-terminal domain"/>
    <property type="match status" value="1"/>
</dbReference>
<evidence type="ECO:0000256" key="2">
    <source>
        <dbReference type="SAM" id="SignalP"/>
    </source>
</evidence>
<comment type="caution">
    <text evidence="4">The sequence shown here is derived from an EMBL/GenBank/DDBJ whole genome shotgun (WGS) entry which is preliminary data.</text>
</comment>
<feature type="region of interest" description="Disordered" evidence="1">
    <location>
        <begin position="302"/>
        <end position="321"/>
    </location>
</feature>
<dbReference type="InterPro" id="IPR011042">
    <property type="entry name" value="6-blade_b-propeller_TolB-like"/>
</dbReference>
<feature type="chain" id="PRO_5045411375" evidence="2">
    <location>
        <begin position="26"/>
        <end position="446"/>
    </location>
</feature>